<dbReference type="HOGENOM" id="CLU_422430_0_0_1"/>
<dbReference type="Proteomes" id="UP000005238">
    <property type="component" value="Unassembled WGS sequence"/>
</dbReference>
<dbReference type="InterPro" id="IPR029044">
    <property type="entry name" value="Nucleotide-diphossugar_trans"/>
</dbReference>
<feature type="region of interest" description="Disordered" evidence="1">
    <location>
        <begin position="409"/>
        <end position="462"/>
    </location>
</feature>
<dbReference type="EnsemblProtists" id="Phyra84751">
    <property type="protein sequence ID" value="Phyra84751"/>
    <property type="gene ID" value="Phyra84751"/>
</dbReference>
<proteinExistence type="predicted"/>
<evidence type="ECO:0000313" key="3">
    <source>
        <dbReference type="Proteomes" id="UP000005238"/>
    </source>
</evidence>
<dbReference type="STRING" id="164328.H3H2V1"/>
<feature type="compositionally biased region" description="Polar residues" evidence="1">
    <location>
        <begin position="433"/>
        <end position="449"/>
    </location>
</feature>
<reference evidence="3" key="1">
    <citation type="journal article" date="2006" name="Science">
        <title>Phytophthora genome sequences uncover evolutionary origins and mechanisms of pathogenesis.</title>
        <authorList>
            <person name="Tyler B.M."/>
            <person name="Tripathy S."/>
            <person name="Zhang X."/>
            <person name="Dehal P."/>
            <person name="Jiang R.H."/>
            <person name="Aerts A."/>
            <person name="Arredondo F.D."/>
            <person name="Baxter L."/>
            <person name="Bensasson D."/>
            <person name="Beynon J.L."/>
            <person name="Chapman J."/>
            <person name="Damasceno C.M."/>
            <person name="Dorrance A.E."/>
            <person name="Dou D."/>
            <person name="Dickerman A.W."/>
            <person name="Dubchak I.L."/>
            <person name="Garbelotto M."/>
            <person name="Gijzen M."/>
            <person name="Gordon S.G."/>
            <person name="Govers F."/>
            <person name="Grunwald N.J."/>
            <person name="Huang W."/>
            <person name="Ivors K.L."/>
            <person name="Jones R.W."/>
            <person name="Kamoun S."/>
            <person name="Krampis K."/>
            <person name="Lamour K.H."/>
            <person name="Lee M.K."/>
            <person name="McDonald W.H."/>
            <person name="Medina M."/>
            <person name="Meijer H.J."/>
            <person name="Nordberg E.K."/>
            <person name="Maclean D.J."/>
            <person name="Ospina-Giraldo M.D."/>
            <person name="Morris P.F."/>
            <person name="Phuntumart V."/>
            <person name="Putnam N.H."/>
            <person name="Rash S."/>
            <person name="Rose J.K."/>
            <person name="Sakihama Y."/>
            <person name="Salamov A.A."/>
            <person name="Savidor A."/>
            <person name="Scheuring C.F."/>
            <person name="Smith B.M."/>
            <person name="Sobral B.W."/>
            <person name="Terry A."/>
            <person name="Torto-Alalibo T.A."/>
            <person name="Win J."/>
            <person name="Xu Z."/>
            <person name="Zhang H."/>
            <person name="Grigoriev I.V."/>
            <person name="Rokhsar D.S."/>
            <person name="Boore J.L."/>
        </authorList>
    </citation>
    <scope>NUCLEOTIDE SEQUENCE [LARGE SCALE GENOMIC DNA]</scope>
    <source>
        <strain evidence="3">Pr102</strain>
    </source>
</reference>
<organism evidence="2 3">
    <name type="scientific">Phytophthora ramorum</name>
    <name type="common">Sudden oak death agent</name>
    <dbReference type="NCBI Taxonomy" id="164328"/>
    <lineage>
        <taxon>Eukaryota</taxon>
        <taxon>Sar</taxon>
        <taxon>Stramenopiles</taxon>
        <taxon>Oomycota</taxon>
        <taxon>Peronosporomycetes</taxon>
        <taxon>Peronosporales</taxon>
        <taxon>Peronosporaceae</taxon>
        <taxon>Phytophthora</taxon>
    </lineage>
</organism>
<dbReference type="eggNOG" id="ENOG502QT19">
    <property type="taxonomic scope" value="Eukaryota"/>
</dbReference>
<dbReference type="VEuPathDB" id="FungiDB:KRP22_12862"/>
<dbReference type="VEuPathDB" id="FungiDB:KRP23_8303"/>
<evidence type="ECO:0000313" key="2">
    <source>
        <dbReference type="EnsemblProtists" id="Phyra84751"/>
    </source>
</evidence>
<dbReference type="InterPro" id="IPR011990">
    <property type="entry name" value="TPR-like_helical_dom_sf"/>
</dbReference>
<accession>H3H2V1</accession>
<feature type="compositionally biased region" description="Basic and acidic residues" evidence="1">
    <location>
        <begin position="573"/>
        <end position="589"/>
    </location>
</feature>
<protein>
    <submittedName>
        <fullName evidence="2">Uncharacterized protein</fullName>
    </submittedName>
</protein>
<keyword evidence="3" id="KW-1185">Reference proteome</keyword>
<sequence>MAGDRIASTLADDARWHARLAALLAASGKFESAASHYRRALRGLEETTGGAPEDDAQRQRRRLQWQFELAATETKRGRRQDAIVLYEGILQVDSECVEAQVNLAAQLAIADASRLEEALELCMRALTLRPDLAEAHYNRNMLLRRLGRQEEAVNTYWECLARDLGDGVVRASMPDTLARVLLPLDGQNSIPKADKACNNATGDGLGNQEGGGDGVTVVCVKWGTKYGADGWKGWWNKCQLFSTALTSKLRAHGNSRCLYVDLDTVVVGNLGELMTWSPPAGMLALLKTDHMANEQRAGGYNSSIMAWRIDSNDDVDSLEFLYSFLHVHFSSVNKFIYKFDHWLEMAHPAAHFVEDTFPDQIVEYRSLDDQAATPPPNASIKATLPPFSLADPTGLPTALQSFRFPTINASKDATGDRDKRMTATSPLCGKRPSFTSSERNVNWSGSQIDSVGGYGPRTRRQQDLSPAASLFGATAAEPTPRPAASVKLETEQEAAVLLPKTSLDKPTLGEDGSIGAAQRARMELSGSRAGPRANSWENVLVNNSSGYGEEKNDLQSGPSTFNNAASRSSPLECKGRRPVSESETAHRSGADSLFEASELERSMQDLRGADTHRILALEDHWENVVHGQHSVYGDMSMNEYILTKSARVN</sequence>
<evidence type="ECO:0000256" key="1">
    <source>
        <dbReference type="SAM" id="MobiDB-lite"/>
    </source>
</evidence>
<dbReference type="InterPro" id="IPR019734">
    <property type="entry name" value="TPR_rpt"/>
</dbReference>
<feature type="compositionally biased region" description="Polar residues" evidence="1">
    <location>
        <begin position="554"/>
        <end position="569"/>
    </location>
</feature>
<dbReference type="Gene3D" id="1.25.40.10">
    <property type="entry name" value="Tetratricopeptide repeat domain"/>
    <property type="match status" value="2"/>
</dbReference>
<reference evidence="2" key="2">
    <citation type="submission" date="2015-06" db="UniProtKB">
        <authorList>
            <consortium name="EnsemblProtists"/>
        </authorList>
    </citation>
    <scope>IDENTIFICATION</scope>
    <source>
        <strain evidence="2">Pr102</strain>
    </source>
</reference>
<name>H3H2V1_PHYRM</name>
<dbReference type="EMBL" id="DS566120">
    <property type="status" value="NOT_ANNOTATED_CDS"/>
    <property type="molecule type" value="Genomic_DNA"/>
</dbReference>
<dbReference type="SUPFAM" id="SSF48452">
    <property type="entry name" value="TPR-like"/>
    <property type="match status" value="1"/>
</dbReference>
<dbReference type="SMART" id="SM00028">
    <property type="entry name" value="TPR"/>
    <property type="match status" value="4"/>
</dbReference>
<dbReference type="InParanoid" id="H3H2V1"/>
<feature type="region of interest" description="Disordered" evidence="1">
    <location>
        <begin position="500"/>
        <end position="532"/>
    </location>
</feature>
<dbReference type="AlphaFoldDB" id="H3H2V1"/>
<feature type="region of interest" description="Disordered" evidence="1">
    <location>
        <begin position="544"/>
        <end position="591"/>
    </location>
</feature>
<dbReference type="SUPFAM" id="SSF53448">
    <property type="entry name" value="Nucleotide-diphospho-sugar transferases"/>
    <property type="match status" value="1"/>
</dbReference>